<sequence>MNINFVPLADSHFPLLLKWLEMPHVKLWWDQEIKWNLELIKQKYLSYIKGYKLQNNEPKKIQAYIVKVNRTPVGYIQIYNAHDFEQANLLINLPPNLAAIDFFLGELEYLNKGIGILTLKTFLENFIDKEFSHILVEPDSKNIAAIKTYEKVGFKIIGGNEKILMIKENNKNLRIITYNFDSFIVSC</sequence>
<dbReference type="GO" id="GO:0046677">
    <property type="term" value="P:response to antibiotic"/>
    <property type="evidence" value="ECO:0007669"/>
    <property type="project" value="UniProtKB-KW"/>
</dbReference>
<dbReference type="PANTHER" id="PTHR31438:SF1">
    <property type="entry name" value="LYSINE N-ACYLTRANSFERASE C17G9.06C-RELATED"/>
    <property type="match status" value="1"/>
</dbReference>
<dbReference type="EMBL" id="LAOJ01000001">
    <property type="protein sequence ID" value="KJV92116.1"/>
    <property type="molecule type" value="Genomic_DNA"/>
</dbReference>
<protein>
    <submittedName>
        <fullName evidence="3">Acetyltransferase family protein</fullName>
    </submittedName>
</protein>
<dbReference type="SUPFAM" id="SSF55729">
    <property type="entry name" value="Acyl-CoA N-acyltransferases (Nat)"/>
    <property type="match status" value="1"/>
</dbReference>
<proteinExistence type="predicted"/>
<accession>A0A0F3QIZ9</accession>
<dbReference type="PROSITE" id="PS51186">
    <property type="entry name" value="GNAT"/>
    <property type="match status" value="1"/>
</dbReference>
<gene>
    <name evidence="3" type="ORF">RBEMOGI_0737</name>
</gene>
<evidence type="ECO:0000313" key="4">
    <source>
        <dbReference type="Proteomes" id="UP000033689"/>
    </source>
</evidence>
<dbReference type="Proteomes" id="UP000033689">
    <property type="component" value="Unassembled WGS sequence"/>
</dbReference>
<dbReference type="GO" id="GO:0016410">
    <property type="term" value="F:N-acyltransferase activity"/>
    <property type="evidence" value="ECO:0007669"/>
    <property type="project" value="TreeGrafter"/>
</dbReference>
<comment type="caution">
    <text evidence="3">The sequence shown here is derived from an EMBL/GenBank/DDBJ whole genome shotgun (WGS) entry which is preliminary data.</text>
</comment>
<dbReference type="InterPro" id="IPR016181">
    <property type="entry name" value="Acyl_CoA_acyltransferase"/>
</dbReference>
<dbReference type="RefSeq" id="WP_011477136.1">
    <property type="nucleotide sequence ID" value="NZ_LAOJ01000001.1"/>
</dbReference>
<reference evidence="3 4" key="1">
    <citation type="submission" date="2015-02" db="EMBL/GenBank/DDBJ databases">
        <title>Genome Sequencing of Rickettsiales.</title>
        <authorList>
            <person name="Daugherty S.C."/>
            <person name="Su Q."/>
            <person name="Abolude K."/>
            <person name="Beier-Sexton M."/>
            <person name="Carlyon J.A."/>
            <person name="Carter R."/>
            <person name="Day N.P."/>
            <person name="Dumler S.J."/>
            <person name="Dyachenko V."/>
            <person name="Godinez A."/>
            <person name="Kurtti T.J."/>
            <person name="Lichay M."/>
            <person name="Mullins K.E."/>
            <person name="Ott S."/>
            <person name="Pappas-Brown V."/>
            <person name="Paris D.H."/>
            <person name="Patel P."/>
            <person name="Richards A.L."/>
            <person name="Sadzewicz L."/>
            <person name="Sears K."/>
            <person name="Seidman D."/>
            <person name="Sengamalay N."/>
            <person name="Stenos J."/>
            <person name="Tallon L.J."/>
            <person name="Vincent G."/>
            <person name="Fraser C.M."/>
            <person name="Munderloh U."/>
            <person name="Dunning-Hotopp J.C."/>
        </authorList>
    </citation>
    <scope>NUCLEOTIDE SEQUENCE [LARGE SCALE GENOMIC DNA]</scope>
    <source>
        <strain evidence="3 4">RML Mogi</strain>
    </source>
</reference>
<dbReference type="AlphaFoldDB" id="A0A0F3QIZ9"/>
<keyword evidence="3" id="KW-0808">Transferase</keyword>
<evidence type="ECO:0000256" key="1">
    <source>
        <dbReference type="ARBA" id="ARBA00023251"/>
    </source>
</evidence>
<dbReference type="Gene3D" id="3.40.630.30">
    <property type="match status" value="1"/>
</dbReference>
<evidence type="ECO:0000313" key="3">
    <source>
        <dbReference type="EMBL" id="KJV92116.1"/>
    </source>
</evidence>
<dbReference type="PANTHER" id="PTHR31438">
    <property type="entry name" value="LYSINE N-ACYLTRANSFERASE C17G9.06C-RELATED"/>
    <property type="match status" value="1"/>
</dbReference>
<dbReference type="Pfam" id="PF13523">
    <property type="entry name" value="Acetyltransf_8"/>
    <property type="match status" value="1"/>
</dbReference>
<organism evidence="3 4">
    <name type="scientific">Rickettsia bellii str. RML Mogi</name>
    <dbReference type="NCBI Taxonomy" id="1359194"/>
    <lineage>
        <taxon>Bacteria</taxon>
        <taxon>Pseudomonadati</taxon>
        <taxon>Pseudomonadota</taxon>
        <taxon>Alphaproteobacteria</taxon>
        <taxon>Rickettsiales</taxon>
        <taxon>Rickettsiaceae</taxon>
        <taxon>Rickettsieae</taxon>
        <taxon>Rickettsia</taxon>
        <taxon>belli group</taxon>
    </lineage>
</organism>
<feature type="domain" description="N-acetyltransferase" evidence="2">
    <location>
        <begin position="3"/>
        <end position="170"/>
    </location>
</feature>
<dbReference type="PATRIC" id="fig|1359194.3.peg.746"/>
<name>A0A0F3QIZ9_RICBE</name>
<keyword evidence="1" id="KW-0046">Antibiotic resistance</keyword>
<dbReference type="InterPro" id="IPR000182">
    <property type="entry name" value="GNAT_dom"/>
</dbReference>
<evidence type="ECO:0000259" key="2">
    <source>
        <dbReference type="PROSITE" id="PS51186"/>
    </source>
</evidence>